<reference evidence="1 2" key="1">
    <citation type="submission" date="2018-03" db="EMBL/GenBank/DDBJ databases">
        <title>Mesoflavibacter sp. HG37 and Mesoflavibacter sp. HG96 sp.nov., two marine bacteria isolated from seawater of Western Pacific Ocean.</title>
        <authorList>
            <person name="Cheng H."/>
            <person name="Wu Y.-H."/>
            <person name="Guo L.-L."/>
            <person name="Xu X.-W."/>
        </authorList>
    </citation>
    <scope>NUCLEOTIDE SEQUENCE [LARGE SCALE GENOMIC DNA]</scope>
    <source>
        <strain evidence="1 2">KCTC 42117</strain>
    </source>
</reference>
<dbReference type="RefSeq" id="WP_027878702.1">
    <property type="nucleotide sequence ID" value="NZ_JACHWV010000001.1"/>
</dbReference>
<dbReference type="InterPro" id="IPR027471">
    <property type="entry name" value="YbeD-like_sf"/>
</dbReference>
<gene>
    <name evidence="1" type="ORF">C7H61_06695</name>
</gene>
<organism evidence="1 2">
    <name type="scientific">Mesoflavibacter zeaxanthinifaciens subsp. sabulilitoris</name>
    <dbReference type="NCBI Taxonomy" id="1520893"/>
    <lineage>
        <taxon>Bacteria</taxon>
        <taxon>Pseudomonadati</taxon>
        <taxon>Bacteroidota</taxon>
        <taxon>Flavobacteriia</taxon>
        <taxon>Flavobacteriales</taxon>
        <taxon>Flavobacteriaceae</taxon>
        <taxon>Mesoflavibacter</taxon>
    </lineage>
</organism>
<dbReference type="Pfam" id="PF04359">
    <property type="entry name" value="DUF493"/>
    <property type="match status" value="1"/>
</dbReference>
<evidence type="ECO:0000313" key="1">
    <source>
        <dbReference type="EMBL" id="PSG92256.1"/>
    </source>
</evidence>
<comment type="caution">
    <text evidence="1">The sequence shown here is derived from an EMBL/GenBank/DDBJ whole genome shotgun (WGS) entry which is preliminary data.</text>
</comment>
<evidence type="ECO:0000313" key="2">
    <source>
        <dbReference type="Proteomes" id="UP000238430"/>
    </source>
</evidence>
<dbReference type="Gene3D" id="3.30.70.260">
    <property type="match status" value="1"/>
</dbReference>
<dbReference type="SUPFAM" id="SSF117991">
    <property type="entry name" value="YbeD/HP0495-like"/>
    <property type="match status" value="1"/>
</dbReference>
<accession>A0A2T1NHJ1</accession>
<dbReference type="AlphaFoldDB" id="A0A2T1NHJ1"/>
<keyword evidence="2" id="KW-1185">Reference proteome</keyword>
<dbReference type="OrthoDB" id="5616097at2"/>
<proteinExistence type="predicted"/>
<dbReference type="EMBL" id="PXOT01000020">
    <property type="protein sequence ID" value="PSG92256.1"/>
    <property type="molecule type" value="Genomic_DNA"/>
</dbReference>
<sequence length="97" mass="11147">MDNIPNKDEFYAKLKSQLQDTAMWPTEYLYKFIVQTEKSKIEHVEVIFDNMGAVINTKESSNGKYTSVSVSVKMKNPDHVIEKYKEVGEKIEGVISL</sequence>
<dbReference type="Proteomes" id="UP000238430">
    <property type="component" value="Unassembled WGS sequence"/>
</dbReference>
<dbReference type="InterPro" id="IPR007454">
    <property type="entry name" value="UPF0250_YbeD-like"/>
</dbReference>
<name>A0A2T1NHJ1_9FLAO</name>
<protein>
    <submittedName>
        <fullName evidence="1">DUF493 domain-containing protein</fullName>
    </submittedName>
</protein>